<organism evidence="1 2">
    <name type="scientific">Senna tora</name>
    <dbReference type="NCBI Taxonomy" id="362788"/>
    <lineage>
        <taxon>Eukaryota</taxon>
        <taxon>Viridiplantae</taxon>
        <taxon>Streptophyta</taxon>
        <taxon>Embryophyta</taxon>
        <taxon>Tracheophyta</taxon>
        <taxon>Spermatophyta</taxon>
        <taxon>Magnoliopsida</taxon>
        <taxon>eudicotyledons</taxon>
        <taxon>Gunneridae</taxon>
        <taxon>Pentapetalae</taxon>
        <taxon>rosids</taxon>
        <taxon>fabids</taxon>
        <taxon>Fabales</taxon>
        <taxon>Fabaceae</taxon>
        <taxon>Caesalpinioideae</taxon>
        <taxon>Cassia clade</taxon>
        <taxon>Senna</taxon>
    </lineage>
</organism>
<reference evidence="1" key="1">
    <citation type="submission" date="2020-09" db="EMBL/GenBank/DDBJ databases">
        <title>Genome-Enabled Discovery of Anthraquinone Biosynthesis in Senna tora.</title>
        <authorList>
            <person name="Kang S.-H."/>
            <person name="Pandey R.P."/>
            <person name="Lee C.-M."/>
            <person name="Sim J.-S."/>
            <person name="Jeong J.-T."/>
            <person name="Choi B.-S."/>
            <person name="Jung M."/>
            <person name="Ginzburg D."/>
            <person name="Zhao K."/>
            <person name="Won S.Y."/>
            <person name="Oh T.-J."/>
            <person name="Yu Y."/>
            <person name="Kim N.-H."/>
            <person name="Lee O.R."/>
            <person name="Lee T.-H."/>
            <person name="Bashyal P."/>
            <person name="Kim T.-S."/>
            <person name="Lee W.-H."/>
            <person name="Kawkins C."/>
            <person name="Kim C.-K."/>
            <person name="Kim J.S."/>
            <person name="Ahn B.O."/>
            <person name="Rhee S.Y."/>
            <person name="Sohng J.K."/>
        </authorList>
    </citation>
    <scope>NUCLEOTIDE SEQUENCE</scope>
    <source>
        <tissue evidence="1">Leaf</tissue>
    </source>
</reference>
<keyword evidence="2" id="KW-1185">Reference proteome</keyword>
<dbReference type="Proteomes" id="UP000634136">
    <property type="component" value="Unassembled WGS sequence"/>
</dbReference>
<dbReference type="OrthoDB" id="8883818at2759"/>
<name>A0A834WBR0_9FABA</name>
<protein>
    <submittedName>
        <fullName evidence="1">WD repeat-containing protein PCN-like isoform X1</fullName>
    </submittedName>
</protein>
<accession>A0A834WBR0</accession>
<proteinExistence type="predicted"/>
<sequence>MTAFCKIRSIDWTLEWRPSPLVALPTSIDRLQVAAARQDASLPLAMCSIDFALPVEQHDGDMLITHDSFARSLQNFVVKKRPKHKKNFDVLHVVSRWKGVEAERLALAIGHGVERVGERTR</sequence>
<dbReference type="AlphaFoldDB" id="A0A834WBR0"/>
<comment type="caution">
    <text evidence="1">The sequence shown here is derived from an EMBL/GenBank/DDBJ whole genome shotgun (WGS) entry which is preliminary data.</text>
</comment>
<evidence type="ECO:0000313" key="2">
    <source>
        <dbReference type="Proteomes" id="UP000634136"/>
    </source>
</evidence>
<evidence type="ECO:0000313" key="1">
    <source>
        <dbReference type="EMBL" id="KAF7817430.1"/>
    </source>
</evidence>
<dbReference type="EMBL" id="JAAIUW010000009">
    <property type="protein sequence ID" value="KAF7817430.1"/>
    <property type="molecule type" value="Genomic_DNA"/>
</dbReference>
<gene>
    <name evidence="1" type="ORF">G2W53_031399</name>
</gene>